<proteinExistence type="predicted"/>
<dbReference type="KEGG" id="cbat:M666_12830"/>
<organism evidence="1 2">
    <name type="scientific">Cellulophaga baltica 18</name>
    <dbReference type="NCBI Taxonomy" id="1348584"/>
    <lineage>
        <taxon>Bacteria</taxon>
        <taxon>Pseudomonadati</taxon>
        <taxon>Bacteroidota</taxon>
        <taxon>Flavobacteriia</taxon>
        <taxon>Flavobacteriales</taxon>
        <taxon>Flavobacteriaceae</taxon>
        <taxon>Cellulophaga</taxon>
    </lineage>
</organism>
<evidence type="ECO:0000313" key="2">
    <source>
        <dbReference type="Proteomes" id="UP000030786"/>
    </source>
</evidence>
<dbReference type="Proteomes" id="UP000030786">
    <property type="component" value="Chromosome"/>
</dbReference>
<name>A0AAU8RGE9_9FLAO</name>
<accession>A0AAU8RGE9</accession>
<sequence length="139" mass="15846">MDRYTYNCEYCGKAYTPKRRFKQKYCSSSCRVNSFTKRKKAKENLPDFKKPKEVSVNGKMSWSGIGNAAVGSLATNIATNLLTKEENKPATKGDIQKILKIGFSKMILIKNIPPRTDGVRAYFDITNQIIIYKKNIHVK</sequence>
<gene>
    <name evidence="1" type="ORF">M666_12830</name>
</gene>
<protein>
    <submittedName>
        <fullName evidence="1">Uncharacterized protein</fullName>
    </submittedName>
</protein>
<dbReference type="AlphaFoldDB" id="A0AAU8RGE9"/>
<dbReference type="EMBL" id="CP009976">
    <property type="protein sequence ID" value="AIZ42386.1"/>
    <property type="molecule type" value="Genomic_DNA"/>
</dbReference>
<evidence type="ECO:0000313" key="1">
    <source>
        <dbReference type="EMBL" id="AIZ42386.1"/>
    </source>
</evidence>
<dbReference type="GeneID" id="78061624"/>
<reference evidence="1 2" key="1">
    <citation type="journal article" date="2014" name="Environ. Microbiol.">
        <title>Contrasting genomic patterns and infection strategies of two co-existing Bacteroidetes podovirus genera.</title>
        <authorList>
            <person name="Holmfeldt K."/>
            <person name="Howard-Varona C."/>
            <person name="Solonenko N."/>
            <person name="Sullivan M.B."/>
        </authorList>
    </citation>
    <scope>NUCLEOTIDE SEQUENCE [LARGE SCALE GENOMIC DNA]</scope>
    <source>
        <strain evidence="1 2">18</strain>
    </source>
</reference>
<dbReference type="RefSeq" id="WP_029446182.1">
    <property type="nucleotide sequence ID" value="NZ_CP009976.1"/>
</dbReference>